<comment type="caution">
    <text evidence="9">The sequence shown here is derived from an EMBL/GenBank/DDBJ whole genome shotgun (WGS) entry which is preliminary data.</text>
</comment>
<keyword evidence="10" id="KW-1185">Reference proteome</keyword>
<reference evidence="9 10" key="1">
    <citation type="submission" date="2021-03" db="EMBL/GenBank/DDBJ databases">
        <title>Oceanisphaera sp. nov., isolated from the intestine.</title>
        <authorList>
            <person name="Zhao L.-H."/>
            <person name="Shi L.-F."/>
        </authorList>
    </citation>
    <scope>NUCLEOTIDE SEQUENCE [LARGE SCALE GENOMIC DNA]</scope>
    <source>
        <strain evidence="9 10">DM8</strain>
    </source>
</reference>
<dbReference type="PROSITE" id="PS00092">
    <property type="entry name" value="N6_MTASE"/>
    <property type="match status" value="1"/>
</dbReference>
<evidence type="ECO:0000259" key="7">
    <source>
        <dbReference type="Pfam" id="PF05175"/>
    </source>
</evidence>
<evidence type="ECO:0000256" key="4">
    <source>
        <dbReference type="ARBA" id="ARBA00022679"/>
    </source>
</evidence>
<keyword evidence="5 6" id="KW-0949">S-adenosyl-L-methionine</keyword>
<dbReference type="InterPro" id="IPR046977">
    <property type="entry name" value="RsmC/RlmG"/>
</dbReference>
<evidence type="ECO:0000313" key="9">
    <source>
        <dbReference type="EMBL" id="MBO1518456.1"/>
    </source>
</evidence>
<dbReference type="InterPro" id="IPR017237">
    <property type="entry name" value="RLMG"/>
</dbReference>
<keyword evidence="1 6" id="KW-0963">Cytoplasm</keyword>
<sequence length="379" mass="42178">MNHLFPLPHGGELSLRRYPRSAQHGLQAWEAADEYLLSEIATRSWDIDAPLLILNDAFGALTLALQAYAPISISDSRISQLALIANAQDNQLTLNGQSLTSLDAWPEQTPGAVLMKLPRTNALLEYQLAYLSQIMGPKTCFIAAAKAKDIHKSTLQLFERYIGETKTSLAKKKARLIFCQRDNKIPASPLPSPLAWSLDNTELTIYNYANVFSRAKLDIGARFLLEHLPCQRTGHIIDLGCGNGVLGLMAMVNNPDTTLTFVDESYMAIASAQHTVQKNLPSEAERAHFMVNNCLDEMPTNTADLILCNPPFHQQQAVTDHIAWQMFVDAKRVLNPSGELWVVANRHLDYHIKLKRLFGNQTVVAANHKFVILKAIKTS</sequence>
<dbReference type="PIRSF" id="PIRSF037565">
    <property type="entry name" value="RRNA_m2G_Mtase_RsmD_prd"/>
    <property type="match status" value="1"/>
</dbReference>
<feature type="domain" description="Methyltransferase small" evidence="7">
    <location>
        <begin position="202"/>
        <end position="374"/>
    </location>
</feature>
<comment type="subcellular location">
    <subcellularLocation>
        <location evidence="6">Cytoplasm</location>
    </subcellularLocation>
</comment>
<accession>A0ABS3ND05</accession>
<dbReference type="SUPFAM" id="SSF53335">
    <property type="entry name" value="S-adenosyl-L-methionine-dependent methyltransferases"/>
    <property type="match status" value="1"/>
</dbReference>
<dbReference type="InterPro" id="IPR029063">
    <property type="entry name" value="SAM-dependent_MTases_sf"/>
</dbReference>
<dbReference type="Proteomes" id="UP000664882">
    <property type="component" value="Unassembled WGS sequence"/>
</dbReference>
<evidence type="ECO:0000256" key="1">
    <source>
        <dbReference type="ARBA" id="ARBA00022490"/>
    </source>
</evidence>
<dbReference type="Gene3D" id="3.40.50.150">
    <property type="entry name" value="Vaccinia Virus protein VP39"/>
    <property type="match status" value="2"/>
</dbReference>
<keyword evidence="2 6" id="KW-0698">rRNA processing</keyword>
<keyword evidence="3 6" id="KW-0489">Methyltransferase</keyword>
<dbReference type="GO" id="GO:0008168">
    <property type="term" value="F:methyltransferase activity"/>
    <property type="evidence" value="ECO:0007669"/>
    <property type="project" value="UniProtKB-KW"/>
</dbReference>
<dbReference type="EMBL" id="JAGDFX010000002">
    <property type="protein sequence ID" value="MBO1518456.1"/>
    <property type="molecule type" value="Genomic_DNA"/>
</dbReference>
<name>A0ABS3ND05_9GAMM</name>
<evidence type="ECO:0000256" key="3">
    <source>
        <dbReference type="ARBA" id="ARBA00022603"/>
    </source>
</evidence>
<dbReference type="EC" id="2.1.1.174" evidence="6"/>
<evidence type="ECO:0000256" key="6">
    <source>
        <dbReference type="HAMAP-Rule" id="MF_01859"/>
    </source>
</evidence>
<dbReference type="PANTHER" id="PTHR47816">
    <property type="entry name" value="RIBOSOMAL RNA SMALL SUBUNIT METHYLTRANSFERASE C"/>
    <property type="match status" value="1"/>
</dbReference>
<gene>
    <name evidence="6" type="primary">rlmG</name>
    <name evidence="9" type="ORF">J3U76_02200</name>
</gene>
<dbReference type="Pfam" id="PF26049">
    <property type="entry name" value="RLMG_N"/>
    <property type="match status" value="1"/>
</dbReference>
<protein>
    <recommendedName>
        <fullName evidence="6">Ribosomal RNA large subunit methyltransferase G</fullName>
        <ecNumber evidence="6">2.1.1.174</ecNumber>
    </recommendedName>
    <alternativeName>
        <fullName evidence="6">23S rRNA m2G1835 methyltransferase</fullName>
    </alternativeName>
    <alternativeName>
        <fullName evidence="6">rRNA (guanine-N(2)-)-methyltransferase RlmG</fullName>
    </alternativeName>
</protein>
<dbReference type="PANTHER" id="PTHR47816:SF5">
    <property type="entry name" value="RIBOSOMAL RNA LARGE SUBUNIT METHYLTRANSFERASE G"/>
    <property type="match status" value="1"/>
</dbReference>
<evidence type="ECO:0000256" key="5">
    <source>
        <dbReference type="ARBA" id="ARBA00022691"/>
    </source>
</evidence>
<evidence type="ECO:0000313" key="10">
    <source>
        <dbReference type="Proteomes" id="UP000664882"/>
    </source>
</evidence>
<dbReference type="CDD" id="cd02440">
    <property type="entry name" value="AdoMet_MTases"/>
    <property type="match status" value="1"/>
</dbReference>
<dbReference type="Pfam" id="PF05175">
    <property type="entry name" value="MTS"/>
    <property type="match status" value="1"/>
</dbReference>
<dbReference type="HAMAP" id="MF_01859">
    <property type="entry name" value="23SrRNA_methyltr_G"/>
    <property type="match status" value="1"/>
</dbReference>
<dbReference type="RefSeq" id="WP_208004037.1">
    <property type="nucleotide sequence ID" value="NZ_JAGDFX010000002.1"/>
</dbReference>
<evidence type="ECO:0000256" key="2">
    <source>
        <dbReference type="ARBA" id="ARBA00022552"/>
    </source>
</evidence>
<evidence type="ECO:0000259" key="8">
    <source>
        <dbReference type="Pfam" id="PF26049"/>
    </source>
</evidence>
<keyword evidence="4 6" id="KW-0808">Transferase</keyword>
<comment type="function">
    <text evidence="6">Specifically methylates the guanine in position 1835 (m2G1835) of 23S rRNA.</text>
</comment>
<proteinExistence type="inferred from homology"/>
<dbReference type="InterPro" id="IPR058679">
    <property type="entry name" value="RlmG_N"/>
</dbReference>
<feature type="domain" description="RlmG N-terminal" evidence="8">
    <location>
        <begin position="9"/>
        <end position="182"/>
    </location>
</feature>
<dbReference type="GO" id="GO:0032259">
    <property type="term" value="P:methylation"/>
    <property type="evidence" value="ECO:0007669"/>
    <property type="project" value="UniProtKB-KW"/>
</dbReference>
<comment type="catalytic activity">
    <reaction evidence="6">
        <text>guanosine(1835) in 23S rRNA + S-adenosyl-L-methionine = N(2)-methylguanosine(1835) in 23S rRNA + S-adenosyl-L-homocysteine + H(+)</text>
        <dbReference type="Rhea" id="RHEA:42744"/>
        <dbReference type="Rhea" id="RHEA-COMP:10217"/>
        <dbReference type="Rhea" id="RHEA-COMP:10218"/>
        <dbReference type="ChEBI" id="CHEBI:15378"/>
        <dbReference type="ChEBI" id="CHEBI:57856"/>
        <dbReference type="ChEBI" id="CHEBI:59789"/>
        <dbReference type="ChEBI" id="CHEBI:74269"/>
        <dbReference type="ChEBI" id="CHEBI:74481"/>
        <dbReference type="EC" id="2.1.1.174"/>
    </reaction>
</comment>
<organism evidence="9 10">
    <name type="scientific">Oceanisphaera pacifica</name>
    <dbReference type="NCBI Taxonomy" id="2818389"/>
    <lineage>
        <taxon>Bacteria</taxon>
        <taxon>Pseudomonadati</taxon>
        <taxon>Pseudomonadota</taxon>
        <taxon>Gammaproteobacteria</taxon>
        <taxon>Aeromonadales</taxon>
        <taxon>Aeromonadaceae</taxon>
        <taxon>Oceanisphaera</taxon>
    </lineage>
</organism>
<dbReference type="InterPro" id="IPR002052">
    <property type="entry name" value="DNA_methylase_N6_adenine_CS"/>
</dbReference>
<comment type="similarity">
    <text evidence="6">Belongs to the methyltransferase superfamily. RlmG family.</text>
</comment>
<dbReference type="InterPro" id="IPR007848">
    <property type="entry name" value="Small_mtfrase_dom"/>
</dbReference>